<evidence type="ECO:0000256" key="1">
    <source>
        <dbReference type="SAM" id="Phobius"/>
    </source>
</evidence>
<accession>A0A7R7GSZ2</accession>
<keyword evidence="4" id="KW-1185">Reference proteome</keyword>
<name>A0A7R7GSZ2_9MYCO</name>
<evidence type="ECO:0000259" key="2">
    <source>
        <dbReference type="Pfam" id="PF11127"/>
    </source>
</evidence>
<dbReference type="AlphaFoldDB" id="A0A7R7GSZ2"/>
<dbReference type="EMBL" id="AP024237">
    <property type="protein sequence ID" value="BCO35382.1"/>
    <property type="molecule type" value="Genomic_DNA"/>
</dbReference>
<keyword evidence="1" id="KW-0812">Transmembrane</keyword>
<dbReference type="Gene3D" id="6.10.140.1340">
    <property type="match status" value="1"/>
</dbReference>
<dbReference type="InterPro" id="IPR021309">
    <property type="entry name" value="YgaP-like_TM"/>
</dbReference>
<dbReference type="RefSeq" id="WP_071700515.1">
    <property type="nucleotide sequence ID" value="NZ_JACKTA010000037.1"/>
</dbReference>
<gene>
    <name evidence="3" type="ORF">MHEC_18150</name>
</gene>
<keyword evidence="1" id="KW-1133">Transmembrane helix</keyword>
<dbReference type="Pfam" id="PF11127">
    <property type="entry name" value="YgaP-like_TM"/>
    <property type="match status" value="1"/>
</dbReference>
<keyword evidence="1" id="KW-0472">Membrane</keyword>
<protein>
    <recommendedName>
        <fullName evidence="2">Inner membrane protein YgaP-like transmembrane domain-containing protein</fullName>
    </recommendedName>
</protein>
<feature type="domain" description="Inner membrane protein YgaP-like transmembrane" evidence="2">
    <location>
        <begin position="19"/>
        <end position="72"/>
    </location>
</feature>
<proteinExistence type="predicted"/>
<evidence type="ECO:0000313" key="3">
    <source>
        <dbReference type="EMBL" id="BCO35382.1"/>
    </source>
</evidence>
<sequence length="88" mass="9483">MACTERAALGMPHPHGWPLERVVNLLAGLMVVVSLALGRKHSARWRILTGVVGANLMFNAMIGWCPGSLLLHRLGVPGVFPVNESALF</sequence>
<reference evidence="3 4" key="1">
    <citation type="submission" date="2020-12" db="EMBL/GenBank/DDBJ databases">
        <title>Complete genome sequence of Mycobacterium heckeshornense JCM 15655T, closely related to a pathogenic non-tuberculous mycobacterial species Mycobacterium xenopi.</title>
        <authorList>
            <person name="Yoshida M."/>
            <person name="Fukano H."/>
            <person name="Asakura T."/>
            <person name="Suzuki M."/>
            <person name="Hoshino Y."/>
        </authorList>
    </citation>
    <scope>NUCLEOTIDE SEQUENCE [LARGE SCALE GENOMIC DNA]</scope>
    <source>
        <strain evidence="3 4">JCM 15655</strain>
    </source>
</reference>
<evidence type="ECO:0000313" key="4">
    <source>
        <dbReference type="Proteomes" id="UP000595446"/>
    </source>
</evidence>
<dbReference type="Proteomes" id="UP000595446">
    <property type="component" value="Chromosome"/>
</dbReference>
<organism evidence="3 4">
    <name type="scientific">Mycobacterium heckeshornense</name>
    <dbReference type="NCBI Taxonomy" id="110505"/>
    <lineage>
        <taxon>Bacteria</taxon>
        <taxon>Bacillati</taxon>
        <taxon>Actinomycetota</taxon>
        <taxon>Actinomycetes</taxon>
        <taxon>Mycobacteriales</taxon>
        <taxon>Mycobacteriaceae</taxon>
        <taxon>Mycobacterium</taxon>
    </lineage>
</organism>
<feature type="transmembrane region" description="Helical" evidence="1">
    <location>
        <begin position="21"/>
        <end position="38"/>
    </location>
</feature>
<feature type="transmembrane region" description="Helical" evidence="1">
    <location>
        <begin position="45"/>
        <end position="64"/>
    </location>
</feature>